<evidence type="ECO:0000313" key="1">
    <source>
        <dbReference type="EMBL" id="KAK1126110.1"/>
    </source>
</evidence>
<reference evidence="1" key="1">
    <citation type="submission" date="2021-10" db="EMBL/GenBank/DDBJ databases">
        <title>Melipona bicolor Genome sequencing and assembly.</title>
        <authorList>
            <person name="Araujo N.S."/>
            <person name="Arias M.C."/>
        </authorList>
    </citation>
    <scope>NUCLEOTIDE SEQUENCE</scope>
    <source>
        <strain evidence="1">USP_2M_L1-L4_2017</strain>
        <tissue evidence="1">Whole body</tissue>
    </source>
</reference>
<sequence length="89" mass="9947">MSDQATYTCVARNAQGYSARGTLEVQVMALTTTLSANPADLSTWRRQRLDYDVQPSISAEKSRVARTVHIAVKAAGEKWKENRAESREF</sequence>
<dbReference type="AlphaFoldDB" id="A0AA40FVZ5"/>
<accession>A0AA40FVZ5</accession>
<dbReference type="EMBL" id="JAHYIQ010000014">
    <property type="protein sequence ID" value="KAK1126110.1"/>
    <property type="molecule type" value="Genomic_DNA"/>
</dbReference>
<comment type="caution">
    <text evidence="1">The sequence shown here is derived from an EMBL/GenBank/DDBJ whole genome shotgun (WGS) entry which is preliminary data.</text>
</comment>
<dbReference type="Proteomes" id="UP001177670">
    <property type="component" value="Unassembled WGS sequence"/>
</dbReference>
<evidence type="ECO:0000313" key="2">
    <source>
        <dbReference type="Proteomes" id="UP001177670"/>
    </source>
</evidence>
<gene>
    <name evidence="1" type="ORF">K0M31_004751</name>
</gene>
<evidence type="ECO:0008006" key="3">
    <source>
        <dbReference type="Google" id="ProtNLM"/>
    </source>
</evidence>
<organism evidence="1 2">
    <name type="scientific">Melipona bicolor</name>
    <dbReference type="NCBI Taxonomy" id="60889"/>
    <lineage>
        <taxon>Eukaryota</taxon>
        <taxon>Metazoa</taxon>
        <taxon>Ecdysozoa</taxon>
        <taxon>Arthropoda</taxon>
        <taxon>Hexapoda</taxon>
        <taxon>Insecta</taxon>
        <taxon>Pterygota</taxon>
        <taxon>Neoptera</taxon>
        <taxon>Endopterygota</taxon>
        <taxon>Hymenoptera</taxon>
        <taxon>Apocrita</taxon>
        <taxon>Aculeata</taxon>
        <taxon>Apoidea</taxon>
        <taxon>Anthophila</taxon>
        <taxon>Apidae</taxon>
        <taxon>Melipona</taxon>
    </lineage>
</organism>
<keyword evidence="2" id="KW-1185">Reference proteome</keyword>
<proteinExistence type="predicted"/>
<name>A0AA40FVZ5_9HYME</name>
<protein>
    <recommendedName>
        <fullName evidence="3">Ig-like domain-containing protein</fullName>
    </recommendedName>
</protein>